<feature type="transmembrane region" description="Helical" evidence="7">
    <location>
        <begin position="217"/>
        <end position="235"/>
    </location>
</feature>
<sequence>MSVSVETRPGDATVRIPHPAGARPAAATRLYGLDLLRVVAICGVVAIHVIGMVLGHDDLRGTVTWWGAAVLDIGFIWAVPVFVMISGALVLHPRGHAAGPGTFYRKRFLRILPALVVWHLVYLVGVRMLWRGEDLGFERIARLVLDAKVFTALYFLWLIAGLYLVAPVLAAFLRDGGPRRAGRTAAIALCWTLGVTVLVGAYQVLGSPRPQTYGAWTMWWPYVGYFVAGWALHAVVLSRRALAAVGLGTAALVLALVYQWGVRPRHGTLQVLLPVNYLGPTVALAAIGVFLLAVNLGNRWRPGPAAGRRLARLADATFGVFLVHLLVYEVIKAAVPAMAEARSLPVMLGAYGLVLAASFAISLGAARVPYLRTIF</sequence>
<dbReference type="InterPro" id="IPR002656">
    <property type="entry name" value="Acyl_transf_3_dom"/>
</dbReference>
<feature type="transmembrane region" description="Helical" evidence="7">
    <location>
        <begin position="66"/>
        <end position="91"/>
    </location>
</feature>
<protein>
    <recommendedName>
        <fullName evidence="8">Acyltransferase 3 domain-containing protein</fullName>
    </recommendedName>
</protein>
<reference evidence="9" key="2">
    <citation type="submission" date="2020-09" db="EMBL/GenBank/DDBJ databases">
        <authorList>
            <person name="Sun Q."/>
            <person name="Ohkuma M."/>
        </authorList>
    </citation>
    <scope>NUCLEOTIDE SEQUENCE</scope>
    <source>
        <strain evidence="9">JCM 3090</strain>
    </source>
</reference>
<evidence type="ECO:0000256" key="2">
    <source>
        <dbReference type="ARBA" id="ARBA00007400"/>
    </source>
</evidence>
<evidence type="ECO:0000259" key="8">
    <source>
        <dbReference type="Pfam" id="PF01757"/>
    </source>
</evidence>
<keyword evidence="10" id="KW-1185">Reference proteome</keyword>
<feature type="domain" description="Acyltransferase 3" evidence="8">
    <location>
        <begin position="31"/>
        <end position="362"/>
    </location>
</feature>
<dbReference type="Pfam" id="PF01757">
    <property type="entry name" value="Acyl_transf_3"/>
    <property type="match status" value="1"/>
</dbReference>
<proteinExistence type="inferred from homology"/>
<name>A0A8J3B8N8_9ACTN</name>
<feature type="transmembrane region" description="Helical" evidence="7">
    <location>
        <begin position="242"/>
        <end position="261"/>
    </location>
</feature>
<dbReference type="EMBL" id="BMQB01000002">
    <property type="protein sequence ID" value="GGJ85878.1"/>
    <property type="molecule type" value="Genomic_DNA"/>
</dbReference>
<dbReference type="PANTHER" id="PTHR40074">
    <property type="entry name" value="O-ACETYLTRANSFERASE WECH"/>
    <property type="match status" value="1"/>
</dbReference>
<dbReference type="AlphaFoldDB" id="A0A8J3B8N8"/>
<comment type="subcellular location">
    <subcellularLocation>
        <location evidence="1">Cell membrane</location>
        <topology evidence="1">Multi-pass membrane protein</topology>
    </subcellularLocation>
</comment>
<feature type="transmembrane region" description="Helical" evidence="7">
    <location>
        <begin position="150"/>
        <end position="173"/>
    </location>
</feature>
<feature type="transmembrane region" description="Helical" evidence="7">
    <location>
        <begin position="348"/>
        <end position="370"/>
    </location>
</feature>
<evidence type="ECO:0000313" key="10">
    <source>
        <dbReference type="Proteomes" id="UP000649739"/>
    </source>
</evidence>
<accession>A0A8J3B8N8</accession>
<evidence type="ECO:0000256" key="6">
    <source>
        <dbReference type="ARBA" id="ARBA00023136"/>
    </source>
</evidence>
<evidence type="ECO:0000256" key="5">
    <source>
        <dbReference type="ARBA" id="ARBA00022989"/>
    </source>
</evidence>
<evidence type="ECO:0000256" key="4">
    <source>
        <dbReference type="ARBA" id="ARBA00022692"/>
    </source>
</evidence>
<feature type="transmembrane region" description="Helical" evidence="7">
    <location>
        <begin position="281"/>
        <end position="298"/>
    </location>
</feature>
<evidence type="ECO:0000256" key="1">
    <source>
        <dbReference type="ARBA" id="ARBA00004651"/>
    </source>
</evidence>
<evidence type="ECO:0000256" key="7">
    <source>
        <dbReference type="SAM" id="Phobius"/>
    </source>
</evidence>
<keyword evidence="4 7" id="KW-0812">Transmembrane</keyword>
<reference evidence="9" key="1">
    <citation type="journal article" date="2014" name="Int. J. Syst. Evol. Microbiol.">
        <title>Complete genome sequence of Corynebacterium casei LMG S-19264T (=DSM 44701T), isolated from a smear-ripened cheese.</title>
        <authorList>
            <consortium name="US DOE Joint Genome Institute (JGI-PGF)"/>
            <person name="Walter F."/>
            <person name="Albersmeier A."/>
            <person name="Kalinowski J."/>
            <person name="Ruckert C."/>
        </authorList>
    </citation>
    <scope>NUCLEOTIDE SEQUENCE</scope>
    <source>
        <strain evidence="9">JCM 3090</strain>
    </source>
</reference>
<dbReference type="GO" id="GO:0009246">
    <property type="term" value="P:enterobacterial common antigen biosynthetic process"/>
    <property type="evidence" value="ECO:0007669"/>
    <property type="project" value="TreeGrafter"/>
</dbReference>
<evidence type="ECO:0000313" key="9">
    <source>
        <dbReference type="EMBL" id="GGJ85878.1"/>
    </source>
</evidence>
<evidence type="ECO:0000256" key="3">
    <source>
        <dbReference type="ARBA" id="ARBA00022475"/>
    </source>
</evidence>
<dbReference type="RefSeq" id="WP_189169220.1">
    <property type="nucleotide sequence ID" value="NZ_BMQB01000002.1"/>
</dbReference>
<comment type="similarity">
    <text evidence="2">Belongs to the acyltransferase 3 family.</text>
</comment>
<feature type="transmembrane region" description="Helical" evidence="7">
    <location>
        <begin position="35"/>
        <end position="54"/>
    </location>
</feature>
<feature type="transmembrane region" description="Helical" evidence="7">
    <location>
        <begin position="310"/>
        <end position="328"/>
    </location>
</feature>
<organism evidence="9 10">
    <name type="scientific">Pilimelia anulata</name>
    <dbReference type="NCBI Taxonomy" id="53371"/>
    <lineage>
        <taxon>Bacteria</taxon>
        <taxon>Bacillati</taxon>
        <taxon>Actinomycetota</taxon>
        <taxon>Actinomycetes</taxon>
        <taxon>Micromonosporales</taxon>
        <taxon>Micromonosporaceae</taxon>
        <taxon>Pilimelia</taxon>
    </lineage>
</organism>
<keyword evidence="6 7" id="KW-0472">Membrane</keyword>
<dbReference type="GO" id="GO:0005886">
    <property type="term" value="C:plasma membrane"/>
    <property type="evidence" value="ECO:0007669"/>
    <property type="project" value="UniProtKB-SubCell"/>
</dbReference>
<feature type="transmembrane region" description="Helical" evidence="7">
    <location>
        <begin position="111"/>
        <end position="130"/>
    </location>
</feature>
<feature type="transmembrane region" description="Helical" evidence="7">
    <location>
        <begin position="185"/>
        <end position="205"/>
    </location>
</feature>
<keyword evidence="5 7" id="KW-1133">Transmembrane helix</keyword>
<gene>
    <name evidence="9" type="ORF">GCM10010123_14370</name>
</gene>
<dbReference type="Proteomes" id="UP000649739">
    <property type="component" value="Unassembled WGS sequence"/>
</dbReference>
<dbReference type="PANTHER" id="PTHR40074:SF2">
    <property type="entry name" value="O-ACETYLTRANSFERASE WECH"/>
    <property type="match status" value="1"/>
</dbReference>
<keyword evidence="3" id="KW-1003">Cell membrane</keyword>
<dbReference type="GO" id="GO:0016413">
    <property type="term" value="F:O-acetyltransferase activity"/>
    <property type="evidence" value="ECO:0007669"/>
    <property type="project" value="TreeGrafter"/>
</dbReference>
<comment type="caution">
    <text evidence="9">The sequence shown here is derived from an EMBL/GenBank/DDBJ whole genome shotgun (WGS) entry which is preliminary data.</text>
</comment>